<feature type="compositionally biased region" description="Basic and acidic residues" evidence="1">
    <location>
        <begin position="152"/>
        <end position="161"/>
    </location>
</feature>
<organism evidence="2 3">
    <name type="scientific">Colocasia esculenta</name>
    <name type="common">Wild taro</name>
    <name type="synonym">Arum esculentum</name>
    <dbReference type="NCBI Taxonomy" id="4460"/>
    <lineage>
        <taxon>Eukaryota</taxon>
        <taxon>Viridiplantae</taxon>
        <taxon>Streptophyta</taxon>
        <taxon>Embryophyta</taxon>
        <taxon>Tracheophyta</taxon>
        <taxon>Spermatophyta</taxon>
        <taxon>Magnoliopsida</taxon>
        <taxon>Liliopsida</taxon>
        <taxon>Araceae</taxon>
        <taxon>Aroideae</taxon>
        <taxon>Colocasieae</taxon>
        <taxon>Colocasia</taxon>
    </lineage>
</organism>
<comment type="caution">
    <text evidence="2">The sequence shown here is derived from an EMBL/GenBank/DDBJ whole genome shotgun (WGS) entry which is preliminary data.</text>
</comment>
<sequence>MSKPQLDPPLSTPPHLFGWGGGVQVREGRKDNIVRHRERAGQTKGEGFAMLRWGEGRFCHGSVDTPTTGVDIGFETLRQNVEEKVKCVDTASSGVDTSSSSQRTQLTGLYCVSTQPQVESTLDPVPRRPTRAMSFLKEGKKSGKEASASRGAEQRRQGEKKEKKKEKKRRG</sequence>
<evidence type="ECO:0000313" key="2">
    <source>
        <dbReference type="EMBL" id="MQL67898.1"/>
    </source>
</evidence>
<evidence type="ECO:0000256" key="1">
    <source>
        <dbReference type="SAM" id="MobiDB-lite"/>
    </source>
</evidence>
<dbReference type="AlphaFoldDB" id="A0A843T713"/>
<keyword evidence="3" id="KW-1185">Reference proteome</keyword>
<feature type="region of interest" description="Disordered" evidence="1">
    <location>
        <begin position="117"/>
        <end position="171"/>
    </location>
</feature>
<accession>A0A843T713</accession>
<dbReference type="EMBL" id="NMUH01000003">
    <property type="protein sequence ID" value="MQL67898.1"/>
    <property type="molecule type" value="Genomic_DNA"/>
</dbReference>
<proteinExistence type="predicted"/>
<evidence type="ECO:0000313" key="3">
    <source>
        <dbReference type="Proteomes" id="UP000652761"/>
    </source>
</evidence>
<feature type="compositionally biased region" description="Basic residues" evidence="1">
    <location>
        <begin position="162"/>
        <end position="171"/>
    </location>
</feature>
<gene>
    <name evidence="2" type="ORF">Taro_000154</name>
</gene>
<feature type="compositionally biased region" description="Pro residues" evidence="1">
    <location>
        <begin position="1"/>
        <end position="12"/>
    </location>
</feature>
<dbReference type="Proteomes" id="UP000652761">
    <property type="component" value="Unassembled WGS sequence"/>
</dbReference>
<feature type="region of interest" description="Disordered" evidence="1">
    <location>
        <begin position="1"/>
        <end position="23"/>
    </location>
</feature>
<name>A0A843T713_COLES</name>
<protein>
    <submittedName>
        <fullName evidence="2">Uncharacterized protein</fullName>
    </submittedName>
</protein>
<reference evidence="2" key="1">
    <citation type="submission" date="2017-07" db="EMBL/GenBank/DDBJ databases">
        <title>Taro Niue Genome Assembly and Annotation.</title>
        <authorList>
            <person name="Atibalentja N."/>
            <person name="Keating K."/>
            <person name="Fields C.J."/>
        </authorList>
    </citation>
    <scope>NUCLEOTIDE SEQUENCE</scope>
    <source>
        <strain evidence="2">Niue_2</strain>
        <tissue evidence="2">Leaf</tissue>
    </source>
</reference>